<feature type="region of interest" description="Disordered" evidence="1">
    <location>
        <begin position="112"/>
        <end position="131"/>
    </location>
</feature>
<evidence type="ECO:0000313" key="3">
    <source>
        <dbReference type="WBParaSite" id="PSU_v2.g9535.t1"/>
    </source>
</evidence>
<feature type="region of interest" description="Disordered" evidence="1">
    <location>
        <begin position="156"/>
        <end position="260"/>
    </location>
</feature>
<evidence type="ECO:0000256" key="1">
    <source>
        <dbReference type="SAM" id="MobiDB-lite"/>
    </source>
</evidence>
<feature type="compositionally biased region" description="Basic and acidic residues" evidence="1">
    <location>
        <begin position="186"/>
        <end position="196"/>
    </location>
</feature>
<dbReference type="Gene3D" id="1.25.40.710">
    <property type="match status" value="1"/>
</dbReference>
<dbReference type="AlphaFoldDB" id="A0A914ZB44"/>
<feature type="compositionally biased region" description="Basic and acidic residues" evidence="1">
    <location>
        <begin position="156"/>
        <end position="174"/>
    </location>
</feature>
<dbReference type="WBParaSite" id="PSU_v2.g9535.t1">
    <property type="protein sequence ID" value="PSU_v2.g9535.t1"/>
    <property type="gene ID" value="PSU_v2.g9535"/>
</dbReference>
<feature type="compositionally biased region" description="Polar residues" evidence="1">
    <location>
        <begin position="197"/>
        <end position="212"/>
    </location>
</feature>
<accession>A0A914ZB44</accession>
<protein>
    <submittedName>
        <fullName evidence="3">Uncharacterized protein</fullName>
    </submittedName>
</protein>
<organism evidence="2 3">
    <name type="scientific">Panagrolaimus superbus</name>
    <dbReference type="NCBI Taxonomy" id="310955"/>
    <lineage>
        <taxon>Eukaryota</taxon>
        <taxon>Metazoa</taxon>
        <taxon>Ecdysozoa</taxon>
        <taxon>Nematoda</taxon>
        <taxon>Chromadorea</taxon>
        <taxon>Rhabditida</taxon>
        <taxon>Tylenchina</taxon>
        <taxon>Panagrolaimomorpha</taxon>
        <taxon>Panagrolaimoidea</taxon>
        <taxon>Panagrolaimidae</taxon>
        <taxon>Panagrolaimus</taxon>
    </lineage>
</organism>
<dbReference type="Proteomes" id="UP000887577">
    <property type="component" value="Unplaced"/>
</dbReference>
<keyword evidence="2" id="KW-1185">Reference proteome</keyword>
<dbReference type="InterPro" id="IPR046939">
    <property type="entry name" value="TPPII_C_sf"/>
</dbReference>
<sequence>MAVFEKLESEYPNYAPIYSAEIERLSKAKKLPELKKMVEKLLEIIESKKVAEFFGVKSEFSEENLQKKEKMETKKAAIINALFFQANLFLDSFLKITNKDIPAIFRNGFKPKKDDGTENADKKADKSDNKECASIEKIDSKSKVFEDIKVVNVQDAKEAIDKNDGEKSTVKDGETNSINKKFVIQNDKEESADKKNFCSNDKISRNSVSSNDSFDKVEDSGIDSDDKTAFSSTPKKKESDDVASISETSISSDIKIAKNAVPKSNIYENETTSTLKNLITETVKTPNDSNEKLNAVASESESYNSQIIVNDQIPKESDPKSNIDNFRSKIASESEKIEKTENTETSSSEVSSEEVEKVFRDYMLFVDSTSENARIIQAKYAVAHERYGTALKQLEKIIIDKATTSDYLSTEKAVIEVRDCLIKI</sequence>
<evidence type="ECO:0000313" key="2">
    <source>
        <dbReference type="Proteomes" id="UP000887577"/>
    </source>
</evidence>
<feature type="compositionally biased region" description="Basic and acidic residues" evidence="1">
    <location>
        <begin position="213"/>
        <end position="228"/>
    </location>
</feature>
<name>A0A914ZB44_9BILA</name>
<proteinExistence type="predicted"/>
<reference evidence="3" key="1">
    <citation type="submission" date="2022-11" db="UniProtKB">
        <authorList>
            <consortium name="WormBaseParasite"/>
        </authorList>
    </citation>
    <scope>IDENTIFICATION</scope>
</reference>